<evidence type="ECO:0000313" key="3">
    <source>
        <dbReference type="Proteomes" id="UP000253083"/>
    </source>
</evidence>
<name>A0A395JL29_9GAMM</name>
<protein>
    <submittedName>
        <fullName evidence="2">Uncharacterized protein DUF1566</fullName>
    </submittedName>
</protein>
<dbReference type="InterPro" id="IPR011460">
    <property type="entry name" value="Lcl_C"/>
</dbReference>
<comment type="caution">
    <text evidence="2">The sequence shown here is derived from an EMBL/GenBank/DDBJ whole genome shotgun (WGS) entry which is preliminary data.</text>
</comment>
<dbReference type="AlphaFoldDB" id="A0A395JL29"/>
<dbReference type="EMBL" id="QNRT01000002">
    <property type="protein sequence ID" value="RBP51135.1"/>
    <property type="molecule type" value="Genomic_DNA"/>
</dbReference>
<organism evidence="2 3">
    <name type="scientific">Arenicella xantha</name>
    <dbReference type="NCBI Taxonomy" id="644221"/>
    <lineage>
        <taxon>Bacteria</taxon>
        <taxon>Pseudomonadati</taxon>
        <taxon>Pseudomonadota</taxon>
        <taxon>Gammaproteobacteria</taxon>
        <taxon>Arenicellales</taxon>
        <taxon>Arenicellaceae</taxon>
        <taxon>Arenicella</taxon>
    </lineage>
</organism>
<gene>
    <name evidence="2" type="ORF">DFR28_102554</name>
</gene>
<dbReference type="OrthoDB" id="9815730at2"/>
<evidence type="ECO:0000259" key="1">
    <source>
        <dbReference type="Pfam" id="PF07603"/>
    </source>
</evidence>
<keyword evidence="3" id="KW-1185">Reference proteome</keyword>
<evidence type="ECO:0000313" key="2">
    <source>
        <dbReference type="EMBL" id="RBP51135.1"/>
    </source>
</evidence>
<dbReference type="Pfam" id="PF07603">
    <property type="entry name" value="Lcl_C"/>
    <property type="match status" value="1"/>
</dbReference>
<sequence length="343" mass="37869">MPSPYKIVPSKVVTQLHKGRVLTAQTLIFQISIPRINSLIRSLSWRRYQTVAVNGHTVKSRSQCTATKCISGILALLLLPTSAEVVAQQQSLPTGAMSLLLLDNEPSAPITSVTYRLPDSGVLIAGNYPTGNNATCSGAVVSQQTCSHGRDVSDYDDSDGRAGFSYTKLDVNGNDLPASAESWACVRDNVTGFVWEVKTDDGGLRDTDNTYFWGGISAEGRGVDGAHGIYYDDWNPLIEAANTEPLCGFDDWRVPHIKELGTLLDRGKPIGPSIDTNYFPNTQTDYYWSSTPGHPENGDDIGRARRFDFDDAVDRSWYRSGQYSHYHVRLVRTDDYQNFDSVK</sequence>
<dbReference type="InParanoid" id="A0A395JL29"/>
<dbReference type="Proteomes" id="UP000253083">
    <property type="component" value="Unassembled WGS sequence"/>
</dbReference>
<feature type="domain" description="Lcl C-terminal" evidence="1">
    <location>
        <begin position="185"/>
        <end position="332"/>
    </location>
</feature>
<proteinExistence type="predicted"/>
<reference evidence="2 3" key="1">
    <citation type="submission" date="2018-06" db="EMBL/GenBank/DDBJ databases">
        <title>Genomic Encyclopedia of Type Strains, Phase IV (KMG-IV): sequencing the most valuable type-strain genomes for metagenomic binning, comparative biology and taxonomic classification.</title>
        <authorList>
            <person name="Goeker M."/>
        </authorList>
    </citation>
    <scope>NUCLEOTIDE SEQUENCE [LARGE SCALE GENOMIC DNA]</scope>
    <source>
        <strain evidence="2 3">DSM 24032</strain>
    </source>
</reference>
<accession>A0A395JL29</accession>